<comment type="caution">
    <text evidence="1">The sequence shown here is derived from an EMBL/GenBank/DDBJ whole genome shotgun (WGS) entry which is preliminary data.</text>
</comment>
<proteinExistence type="predicted"/>
<protein>
    <submittedName>
        <fullName evidence="1">Uncharacterized protein</fullName>
    </submittedName>
</protein>
<name>A0ABR2WVD8_9FUNG</name>
<gene>
    <name evidence="1" type="ORF">K7432_006123</name>
</gene>
<keyword evidence="2" id="KW-1185">Reference proteome</keyword>
<evidence type="ECO:0000313" key="2">
    <source>
        <dbReference type="Proteomes" id="UP001479436"/>
    </source>
</evidence>
<evidence type="ECO:0000313" key="1">
    <source>
        <dbReference type="EMBL" id="KAK9765499.1"/>
    </source>
</evidence>
<dbReference type="EMBL" id="JASJQH010000261">
    <property type="protein sequence ID" value="KAK9765499.1"/>
    <property type="molecule type" value="Genomic_DNA"/>
</dbReference>
<reference evidence="1 2" key="1">
    <citation type="submission" date="2023-04" db="EMBL/GenBank/DDBJ databases">
        <title>Genome of Basidiobolus ranarum AG-B5.</title>
        <authorList>
            <person name="Stajich J.E."/>
            <person name="Carter-House D."/>
            <person name="Gryganskyi A."/>
        </authorList>
    </citation>
    <scope>NUCLEOTIDE SEQUENCE [LARGE SCALE GENOMIC DNA]</scope>
    <source>
        <strain evidence="1 2">AG-B5</strain>
    </source>
</reference>
<organism evidence="1 2">
    <name type="scientific">Basidiobolus ranarum</name>
    <dbReference type="NCBI Taxonomy" id="34480"/>
    <lineage>
        <taxon>Eukaryota</taxon>
        <taxon>Fungi</taxon>
        <taxon>Fungi incertae sedis</taxon>
        <taxon>Zoopagomycota</taxon>
        <taxon>Entomophthoromycotina</taxon>
        <taxon>Basidiobolomycetes</taxon>
        <taxon>Basidiobolales</taxon>
        <taxon>Basidiobolaceae</taxon>
        <taxon>Basidiobolus</taxon>
    </lineage>
</organism>
<sequence>MSLVFQWLLTVCHIERSYKIQRLQVNEATPEDWEEWLYLQADGSLGKLPEVSTAIQDTQAFPSNTQRTFTLADYAKLEKLYQVLQESHVDVTGSYLAQLKDQQQKIAKVKSFRHHTNLDHYKPNTRSSGATLRGH</sequence>
<dbReference type="Proteomes" id="UP001479436">
    <property type="component" value="Unassembled WGS sequence"/>
</dbReference>
<accession>A0ABR2WVD8</accession>